<protein>
    <submittedName>
        <fullName evidence="2">HTH domain-containing protein</fullName>
    </submittedName>
</protein>
<dbReference type="OrthoDB" id="3239954at2"/>
<dbReference type="InterPro" id="IPR036390">
    <property type="entry name" value="WH_DNA-bd_sf"/>
</dbReference>
<dbReference type="RefSeq" id="WP_073010917.1">
    <property type="nucleotide sequence ID" value="NZ_FQXD01000013.1"/>
</dbReference>
<sequence length="71" mass="8629">MNNRARDIVLFFIENDHFFTVHALTQHFSVSQRTIYNDLMDIIFSVYFWILIGFGNDFVKDNHYICYDETR</sequence>
<proteinExistence type="predicted"/>
<evidence type="ECO:0000313" key="2">
    <source>
        <dbReference type="EMBL" id="SHH77421.1"/>
    </source>
</evidence>
<organism evidence="2 3">
    <name type="scientific">Virgibacillus chiguensis</name>
    <dbReference type="NCBI Taxonomy" id="411959"/>
    <lineage>
        <taxon>Bacteria</taxon>
        <taxon>Bacillati</taxon>
        <taxon>Bacillota</taxon>
        <taxon>Bacilli</taxon>
        <taxon>Bacillales</taxon>
        <taxon>Bacillaceae</taxon>
        <taxon>Virgibacillus</taxon>
    </lineage>
</organism>
<accession>A0A1M5VQ61</accession>
<dbReference type="InterPro" id="IPR036388">
    <property type="entry name" value="WH-like_DNA-bd_sf"/>
</dbReference>
<dbReference type="EMBL" id="FQXD01000013">
    <property type="protein sequence ID" value="SHH77421.1"/>
    <property type="molecule type" value="Genomic_DNA"/>
</dbReference>
<dbReference type="InterPro" id="IPR013196">
    <property type="entry name" value="HTH_11"/>
</dbReference>
<name>A0A1M5VQ61_9BACI</name>
<gene>
    <name evidence="2" type="ORF">SAMN05421807_11356</name>
</gene>
<dbReference type="SUPFAM" id="SSF46785">
    <property type="entry name" value="Winged helix' DNA-binding domain"/>
    <property type="match status" value="1"/>
</dbReference>
<evidence type="ECO:0000259" key="1">
    <source>
        <dbReference type="Pfam" id="PF08279"/>
    </source>
</evidence>
<dbReference type="Proteomes" id="UP000184079">
    <property type="component" value="Unassembled WGS sequence"/>
</dbReference>
<reference evidence="3" key="1">
    <citation type="submission" date="2016-11" db="EMBL/GenBank/DDBJ databases">
        <authorList>
            <person name="Varghese N."/>
            <person name="Submissions S."/>
        </authorList>
    </citation>
    <scope>NUCLEOTIDE SEQUENCE [LARGE SCALE GENOMIC DNA]</scope>
    <source>
        <strain evidence="3">CGMCC 1.6496</strain>
    </source>
</reference>
<feature type="domain" description="Helix-turn-helix type 11" evidence="1">
    <location>
        <begin position="4"/>
        <end position="42"/>
    </location>
</feature>
<dbReference type="Pfam" id="PF08279">
    <property type="entry name" value="HTH_11"/>
    <property type="match status" value="1"/>
</dbReference>
<dbReference type="Gene3D" id="1.10.10.10">
    <property type="entry name" value="Winged helix-like DNA-binding domain superfamily/Winged helix DNA-binding domain"/>
    <property type="match status" value="1"/>
</dbReference>
<keyword evidence="3" id="KW-1185">Reference proteome</keyword>
<dbReference type="AlphaFoldDB" id="A0A1M5VQ61"/>
<evidence type="ECO:0000313" key="3">
    <source>
        <dbReference type="Proteomes" id="UP000184079"/>
    </source>
</evidence>